<name>A0A6B4JIK6_CLOBO</name>
<dbReference type="EMBL" id="SXFB01000016">
    <property type="protein sequence ID" value="NFV27544.1"/>
    <property type="molecule type" value="Genomic_DNA"/>
</dbReference>
<reference evidence="1 2" key="1">
    <citation type="submission" date="2019-04" db="EMBL/GenBank/DDBJ databases">
        <title>Genome sequencing of Clostridium botulinum Groups I-IV and Clostridium butyricum.</title>
        <authorList>
            <person name="Brunt J."/>
            <person name="Van Vliet A.H.M."/>
            <person name="Stringer S.C."/>
            <person name="Carter A.T."/>
            <person name="Peck M.W."/>
        </authorList>
    </citation>
    <scope>NUCLEOTIDE SEQUENCE [LARGE SCALE GENOMIC DNA]</scope>
    <source>
        <strain evidence="1 2">BL81</strain>
    </source>
</reference>
<proteinExistence type="predicted"/>
<comment type="caution">
    <text evidence="1">The sequence shown here is derived from an EMBL/GenBank/DDBJ whole genome shotgun (WGS) entry which is preliminary data.</text>
</comment>
<accession>A0A6B4JIK6</accession>
<dbReference type="AlphaFoldDB" id="A0A6B4JIK6"/>
<dbReference type="RefSeq" id="WP_003370511.1">
    <property type="nucleotide sequence ID" value="NZ_JACBBA010000001.1"/>
</dbReference>
<evidence type="ECO:0000313" key="2">
    <source>
        <dbReference type="Proteomes" id="UP000486903"/>
    </source>
</evidence>
<gene>
    <name evidence="1" type="ORF">FDG31_15525</name>
</gene>
<dbReference type="Proteomes" id="UP000486903">
    <property type="component" value="Unassembled WGS sequence"/>
</dbReference>
<sequence>MIFGKKNKSGNRAVNLSYIDGIESYNKGTAVSLSMEENHLIMEARVYKKPPVHLEYEQITGINVISEKEVIEKSKSTFGRAVAGGVLLGPLGAIIGGISGVGNKKISEKHYYLILNYKSQFDEIKVISFEIVGASLHWSSFVDELKAKINTISIEENEIFL</sequence>
<organism evidence="1 2">
    <name type="scientific">Clostridium botulinum</name>
    <dbReference type="NCBI Taxonomy" id="1491"/>
    <lineage>
        <taxon>Bacteria</taxon>
        <taxon>Bacillati</taxon>
        <taxon>Bacillota</taxon>
        <taxon>Clostridia</taxon>
        <taxon>Eubacteriales</taxon>
        <taxon>Clostridiaceae</taxon>
        <taxon>Clostridium</taxon>
    </lineage>
</organism>
<protein>
    <submittedName>
        <fullName evidence="1">Uncharacterized protein</fullName>
    </submittedName>
</protein>
<evidence type="ECO:0000313" key="1">
    <source>
        <dbReference type="EMBL" id="NFV27544.1"/>
    </source>
</evidence>